<comment type="caution">
    <text evidence="7">The sequence shown here is derived from an EMBL/GenBank/DDBJ whole genome shotgun (WGS) entry which is preliminary data.</text>
</comment>
<keyword evidence="1" id="KW-0004">4Fe-4S</keyword>
<keyword evidence="3" id="KW-0560">Oxidoreductase</keyword>
<accession>X1MPC9</accession>
<dbReference type="InterPro" id="IPR004017">
    <property type="entry name" value="Cys_rich_dom"/>
</dbReference>
<evidence type="ECO:0000259" key="6">
    <source>
        <dbReference type="Pfam" id="PF02754"/>
    </source>
</evidence>
<protein>
    <recommendedName>
        <fullName evidence="6">Cysteine-rich domain-containing protein</fullName>
    </recommendedName>
</protein>
<feature type="domain" description="Cysteine-rich" evidence="6">
    <location>
        <begin position="119"/>
        <end position="201"/>
    </location>
</feature>
<keyword evidence="2" id="KW-0479">Metal-binding</keyword>
<evidence type="ECO:0000256" key="2">
    <source>
        <dbReference type="ARBA" id="ARBA00022723"/>
    </source>
</evidence>
<evidence type="ECO:0000256" key="3">
    <source>
        <dbReference type="ARBA" id="ARBA00023002"/>
    </source>
</evidence>
<evidence type="ECO:0000256" key="4">
    <source>
        <dbReference type="ARBA" id="ARBA00023004"/>
    </source>
</evidence>
<gene>
    <name evidence="7" type="ORF">S06H3_16408</name>
</gene>
<dbReference type="PANTHER" id="PTHR43255:SF1">
    <property type="entry name" value="IRON-SULFUR-BINDING OXIDOREDUCTASE FADF-RELATED"/>
    <property type="match status" value="1"/>
</dbReference>
<dbReference type="AlphaFoldDB" id="X1MPC9"/>
<dbReference type="GO" id="GO:0051539">
    <property type="term" value="F:4 iron, 4 sulfur cluster binding"/>
    <property type="evidence" value="ECO:0007669"/>
    <property type="project" value="UniProtKB-KW"/>
</dbReference>
<feature type="non-terminal residue" evidence="7">
    <location>
        <position position="366"/>
    </location>
</feature>
<feature type="domain" description="Cysteine-rich" evidence="6">
    <location>
        <begin position="284"/>
        <end position="359"/>
    </location>
</feature>
<evidence type="ECO:0000256" key="5">
    <source>
        <dbReference type="ARBA" id="ARBA00023014"/>
    </source>
</evidence>
<dbReference type="Pfam" id="PF02754">
    <property type="entry name" value="CCG"/>
    <property type="match status" value="2"/>
</dbReference>
<dbReference type="EMBL" id="BARV01008118">
    <property type="protein sequence ID" value="GAI16520.1"/>
    <property type="molecule type" value="Genomic_DNA"/>
</dbReference>
<dbReference type="InterPro" id="IPR051460">
    <property type="entry name" value="HdrC_iron-sulfur_subunit"/>
</dbReference>
<feature type="non-terminal residue" evidence="7">
    <location>
        <position position="1"/>
    </location>
</feature>
<keyword evidence="4" id="KW-0408">Iron</keyword>
<name>X1MPC9_9ZZZZ</name>
<dbReference type="GO" id="GO:0016491">
    <property type="term" value="F:oxidoreductase activity"/>
    <property type="evidence" value="ECO:0007669"/>
    <property type="project" value="UniProtKB-KW"/>
</dbReference>
<dbReference type="GO" id="GO:0005886">
    <property type="term" value="C:plasma membrane"/>
    <property type="evidence" value="ECO:0007669"/>
    <property type="project" value="TreeGrafter"/>
</dbReference>
<dbReference type="PANTHER" id="PTHR43255">
    <property type="entry name" value="IRON-SULFUR-BINDING OXIDOREDUCTASE FADF-RELATED-RELATED"/>
    <property type="match status" value="1"/>
</dbReference>
<sequence>PPWQYEGFDAYGVAGKCDIIDHLLSGNLDYSSPTLREVVYKDPMCGSCDVAGKRDLDFELQLMLEALRVRMVEKGNGPMPEHLPVTENIEKTGNRFGRKQSERSNWLPKDIKPSIKASVLYFVGCRASLNDTKISQSTVRVLAAADVPFMLMENEPCCGHFIYITGQLTKAKKIATETLKLIRQTEAKTVVFSCAECYKSIKVDYPKMLGLATEELGFEVKHITELADVWIKEGRLNLANPIDLKLTYHDPCNLGRLSEPWQPWQGLRKQWGIFDPPRTLRRGFNGVYEPPRNILRAIRGVTLVEMIRHHENAWCDGNDAGVNEAFPEFAAWTARERLREASLTGAEAIISCCPGCKGAFLNASQN</sequence>
<dbReference type="GO" id="GO:0046872">
    <property type="term" value="F:metal ion binding"/>
    <property type="evidence" value="ECO:0007669"/>
    <property type="project" value="UniProtKB-KW"/>
</dbReference>
<evidence type="ECO:0000313" key="7">
    <source>
        <dbReference type="EMBL" id="GAI16520.1"/>
    </source>
</evidence>
<proteinExistence type="predicted"/>
<evidence type="ECO:0000256" key="1">
    <source>
        <dbReference type="ARBA" id="ARBA00022485"/>
    </source>
</evidence>
<reference evidence="7" key="1">
    <citation type="journal article" date="2014" name="Front. Microbiol.">
        <title>High frequency of phylogenetically diverse reductive dehalogenase-homologous genes in deep subseafloor sedimentary metagenomes.</title>
        <authorList>
            <person name="Kawai M."/>
            <person name="Futagami T."/>
            <person name="Toyoda A."/>
            <person name="Takaki Y."/>
            <person name="Nishi S."/>
            <person name="Hori S."/>
            <person name="Arai W."/>
            <person name="Tsubouchi T."/>
            <person name="Morono Y."/>
            <person name="Uchiyama I."/>
            <person name="Ito T."/>
            <person name="Fujiyama A."/>
            <person name="Inagaki F."/>
            <person name="Takami H."/>
        </authorList>
    </citation>
    <scope>NUCLEOTIDE SEQUENCE</scope>
    <source>
        <strain evidence="7">Expedition CK06-06</strain>
    </source>
</reference>
<organism evidence="7">
    <name type="scientific">marine sediment metagenome</name>
    <dbReference type="NCBI Taxonomy" id="412755"/>
    <lineage>
        <taxon>unclassified sequences</taxon>
        <taxon>metagenomes</taxon>
        <taxon>ecological metagenomes</taxon>
    </lineage>
</organism>
<keyword evidence="5" id="KW-0411">Iron-sulfur</keyword>